<proteinExistence type="predicted"/>
<dbReference type="EMBL" id="CP048632">
    <property type="protein sequence ID" value="QIB36815.1"/>
    <property type="molecule type" value="Genomic_DNA"/>
</dbReference>
<feature type="compositionally biased region" description="Low complexity" evidence="1">
    <location>
        <begin position="65"/>
        <end position="91"/>
    </location>
</feature>
<gene>
    <name evidence="2" type="ORF">G3A56_01390</name>
</gene>
<organism evidence="2 3">
    <name type="scientific">Rhizobium oryzihabitans</name>
    <dbReference type="NCBI Taxonomy" id="2267833"/>
    <lineage>
        <taxon>Bacteria</taxon>
        <taxon>Pseudomonadati</taxon>
        <taxon>Pseudomonadota</taxon>
        <taxon>Alphaproteobacteria</taxon>
        <taxon>Hyphomicrobiales</taxon>
        <taxon>Rhizobiaceae</taxon>
        <taxon>Rhizobium/Agrobacterium group</taxon>
        <taxon>Rhizobium</taxon>
    </lineage>
</organism>
<dbReference type="KEGG" id="roy:G3A56_01390"/>
<name>A0A7L5BD78_9HYPH</name>
<dbReference type="Proteomes" id="UP000464865">
    <property type="component" value="Chromosome M15-11"/>
</dbReference>
<dbReference type="AlphaFoldDB" id="A0A7L5BD78"/>
<reference evidence="2 3" key="1">
    <citation type="submission" date="2020-02" db="EMBL/GenBank/DDBJ databases">
        <title>Plant-Promoting Endophytic Bacterium Rhizobium oryzihabitans sp. nov., Isolated from the Root of Rice.</title>
        <authorList>
            <person name="zhao J."/>
            <person name="Zhang G."/>
        </authorList>
    </citation>
    <scope>NUCLEOTIDE SEQUENCE [LARGE SCALE GENOMIC DNA]</scope>
    <source>
        <strain evidence="2 3">M15</strain>
    </source>
</reference>
<evidence type="ECO:0000313" key="3">
    <source>
        <dbReference type="Proteomes" id="UP000464865"/>
    </source>
</evidence>
<evidence type="ECO:0000256" key="1">
    <source>
        <dbReference type="SAM" id="MobiDB-lite"/>
    </source>
</evidence>
<evidence type="ECO:0000313" key="2">
    <source>
        <dbReference type="EMBL" id="QIB36815.1"/>
    </source>
</evidence>
<sequence>MKTALVLMTFLGCDDSATDCHYIATSQQRWTSIELCDAVSEKELERYANASYPVVVAVCQTPGEQTPQTAGNTPGTQPPAAAAQAQTQPPASEQVTQKEEESLTRQAISRVSRILPSTEGVKHLLGTPVRMVENSYSWIAKRFEK</sequence>
<protein>
    <submittedName>
        <fullName evidence="2">Uncharacterized protein</fullName>
    </submittedName>
</protein>
<feature type="region of interest" description="Disordered" evidence="1">
    <location>
        <begin position="63"/>
        <end position="105"/>
    </location>
</feature>
<accession>A0A7L5BD78</accession>
<dbReference type="RefSeq" id="WP_003495586.1">
    <property type="nucleotide sequence ID" value="NZ_CP048632.1"/>
</dbReference>
<keyword evidence="3" id="KW-1185">Reference proteome</keyword>